<dbReference type="Proteomes" id="UP000747542">
    <property type="component" value="Unassembled WGS sequence"/>
</dbReference>
<gene>
    <name evidence="2" type="ORF">Hamer_G004495</name>
</gene>
<proteinExistence type="predicted"/>
<sequence length="137" mass="15059">MSPMALTTVGALGKSRGTKPSPLHTDKDRYRDWTPSVKYRRVLVVACPTVTWHSLLLSMFTSPPAMWFTAVWAPSRWYGSSPRARTSSSPARHTCVPVSAMVRNYRASSAPLQLIDTVKLAVSFVRPATTAAPEVLV</sequence>
<comment type="caution">
    <text evidence="2">The sequence shown here is derived from an EMBL/GenBank/DDBJ whole genome shotgun (WGS) entry which is preliminary data.</text>
</comment>
<name>A0A8J5JXT9_HOMAM</name>
<evidence type="ECO:0000313" key="3">
    <source>
        <dbReference type="Proteomes" id="UP000747542"/>
    </source>
</evidence>
<evidence type="ECO:0000313" key="2">
    <source>
        <dbReference type="EMBL" id="KAG7163360.1"/>
    </source>
</evidence>
<evidence type="ECO:0000256" key="1">
    <source>
        <dbReference type="SAM" id="MobiDB-lite"/>
    </source>
</evidence>
<dbReference type="EMBL" id="JAHLQT010026473">
    <property type="protein sequence ID" value="KAG7163360.1"/>
    <property type="molecule type" value="Genomic_DNA"/>
</dbReference>
<dbReference type="AlphaFoldDB" id="A0A8J5JXT9"/>
<protein>
    <submittedName>
        <fullName evidence="2">Uncharacterized protein</fullName>
    </submittedName>
</protein>
<reference evidence="2" key="1">
    <citation type="journal article" date="2021" name="Sci. Adv.">
        <title>The American lobster genome reveals insights on longevity, neural, and immune adaptations.</title>
        <authorList>
            <person name="Polinski J.M."/>
            <person name="Zimin A.V."/>
            <person name="Clark K.F."/>
            <person name="Kohn A.B."/>
            <person name="Sadowski N."/>
            <person name="Timp W."/>
            <person name="Ptitsyn A."/>
            <person name="Khanna P."/>
            <person name="Romanova D.Y."/>
            <person name="Williams P."/>
            <person name="Greenwood S.J."/>
            <person name="Moroz L.L."/>
            <person name="Walt D.R."/>
            <person name="Bodnar A.G."/>
        </authorList>
    </citation>
    <scope>NUCLEOTIDE SEQUENCE</scope>
    <source>
        <strain evidence="2">GMGI-L3</strain>
    </source>
</reference>
<organism evidence="2 3">
    <name type="scientific">Homarus americanus</name>
    <name type="common">American lobster</name>
    <dbReference type="NCBI Taxonomy" id="6706"/>
    <lineage>
        <taxon>Eukaryota</taxon>
        <taxon>Metazoa</taxon>
        <taxon>Ecdysozoa</taxon>
        <taxon>Arthropoda</taxon>
        <taxon>Crustacea</taxon>
        <taxon>Multicrustacea</taxon>
        <taxon>Malacostraca</taxon>
        <taxon>Eumalacostraca</taxon>
        <taxon>Eucarida</taxon>
        <taxon>Decapoda</taxon>
        <taxon>Pleocyemata</taxon>
        <taxon>Astacidea</taxon>
        <taxon>Nephropoidea</taxon>
        <taxon>Nephropidae</taxon>
        <taxon>Homarus</taxon>
    </lineage>
</organism>
<keyword evidence="3" id="KW-1185">Reference proteome</keyword>
<feature type="region of interest" description="Disordered" evidence="1">
    <location>
        <begin position="1"/>
        <end position="27"/>
    </location>
</feature>
<accession>A0A8J5JXT9</accession>